<evidence type="ECO:0000313" key="2">
    <source>
        <dbReference type="EMBL" id="ACJ24248.1"/>
    </source>
</evidence>
<protein>
    <submittedName>
        <fullName evidence="2">Uncharacterized protein</fullName>
    </submittedName>
</protein>
<keyword evidence="1" id="KW-0472">Membrane</keyword>
<keyword evidence="1" id="KW-0812">Transmembrane</keyword>
<reference evidence="2" key="1">
    <citation type="journal article" date="2010" name="J. Plant Physiol.">
        <title>Expression of the 26S proteasome subunit RPN10 is upregulated by salt stress in Dunaliella viridis.</title>
        <authorList>
            <person name="Sun X."/>
            <person name="Meng X."/>
            <person name="Xu Z."/>
            <person name="Song R."/>
        </authorList>
    </citation>
    <scope>NUCLEOTIDE SEQUENCE</scope>
    <source>
        <strain evidence="2">SHU</strain>
    </source>
</reference>
<evidence type="ECO:0000256" key="1">
    <source>
        <dbReference type="SAM" id="Phobius"/>
    </source>
</evidence>
<dbReference type="Pfam" id="PF08571">
    <property type="entry name" value="Yos1"/>
    <property type="match status" value="1"/>
</dbReference>
<feature type="transmembrane region" description="Helical" evidence="1">
    <location>
        <begin position="43"/>
        <end position="62"/>
    </location>
</feature>
<name>D1FV82_9CHLO</name>
<accession>D1FV82</accession>
<dbReference type="EMBL" id="FJ386538">
    <property type="protein sequence ID" value="ACJ24248.1"/>
    <property type="molecule type" value="Genomic_DNA"/>
</dbReference>
<proteinExistence type="predicted"/>
<sequence length="63" mass="6929">MNASWNAACVNTPVNADSWGFSQMGQFNSLKMSIIGGIHAAQYFRPLLIIFNVIVILVKLIFG</sequence>
<dbReference type="AlphaFoldDB" id="D1FV82"/>
<organism evidence="2">
    <name type="scientific">Dunaliella viridis</name>
    <dbReference type="NCBI Taxonomy" id="140095"/>
    <lineage>
        <taxon>Eukaryota</taxon>
        <taxon>Viridiplantae</taxon>
        <taxon>Chlorophyta</taxon>
        <taxon>core chlorophytes</taxon>
        <taxon>Chlorophyceae</taxon>
        <taxon>CS clade</taxon>
        <taxon>Chlamydomonadales</taxon>
        <taxon>Dunaliellaceae</taxon>
        <taxon>Dunaliella</taxon>
    </lineage>
</organism>
<keyword evidence="1" id="KW-1133">Transmembrane helix</keyword>
<dbReference type="InterPro" id="IPR013880">
    <property type="entry name" value="Yos1"/>
</dbReference>